<feature type="transmembrane region" description="Helical" evidence="7">
    <location>
        <begin position="228"/>
        <end position="248"/>
    </location>
</feature>
<dbReference type="PANTHER" id="PTHR30589:SF0">
    <property type="entry name" value="PHOSPHATIDYLGLYCEROL--PROLIPOPROTEIN DIACYLGLYCERYL TRANSFERASE"/>
    <property type="match status" value="1"/>
</dbReference>
<feature type="transmembrane region" description="Helical" evidence="7">
    <location>
        <begin position="404"/>
        <end position="422"/>
    </location>
</feature>
<keyword evidence="3" id="KW-0808">Transferase</keyword>
<dbReference type="Pfam" id="PF01790">
    <property type="entry name" value="LGT"/>
    <property type="match status" value="1"/>
</dbReference>
<sequence length="613" mass="68072">MLGKILFGVLFTVVLPFAAILWAIASETLIVLPPLHSDLAGLVLIVSGFLLMMVGSITLSLYGKGLPMSPFPPANFVSQGIYRLIPHPIYTGACFFSVGLSFYFGSASGIWLVSPILILGFVAYVKGFEKHGLMKRFPNNTFCSLISLPNQSDDAPSLWNKISVYVLVLIPWFLLYQMLDYLGSPNGGFPINISFTLQLSISSITENFFLLSIPITLLCPLVAKTKAYLNEFAVTGLFGTAYGFYLMIVHDSSYLTFPSFHIIWTVISLFTLAGLFPKAKLLWFLFGILVTYSCVVTGQETIPDVLAGLIVALFAKQRQFIWNTIKRNTEQFANSWKEWDFGSIRFLNHGFYGSLVPFFAVLLVGTMIGEEHIFAIFIVSISTMVCSALWAQFIEGSEKLLRPFGFYGGVIGTFLGSLIASIFLNVSFLFIAAATCVVAPLAQAVGRLRCLIQGCCHGSLCKPNQGIRYFHERSRVVKLAGWKGKFVYPTPVYSILANMIYGGFLIKLWINGTQISMLIGLSFIFSGLSRFIEESYRGEPQTPILWKLRLYQWISLFFIFIGALFTTISSPLSQSDFHLSLSIIAFALFSGLIALFLGGVDFPKSNKRFSRLV</sequence>
<comment type="subcellular location">
    <subcellularLocation>
        <location evidence="1">Endomembrane system</location>
        <topology evidence="1">Multi-pass membrane protein</topology>
    </subcellularLocation>
</comment>
<feature type="transmembrane region" description="Helical" evidence="7">
    <location>
        <begin position="553"/>
        <end position="573"/>
    </location>
</feature>
<evidence type="ECO:0000259" key="8">
    <source>
        <dbReference type="Pfam" id="PF14378"/>
    </source>
</evidence>
<reference evidence="9" key="1">
    <citation type="submission" date="2018-05" db="EMBL/GenBank/DDBJ databases">
        <authorList>
            <person name="Lanie J.A."/>
            <person name="Ng W.-L."/>
            <person name="Kazmierczak K.M."/>
            <person name="Andrzejewski T.M."/>
            <person name="Davidsen T.M."/>
            <person name="Wayne K.J."/>
            <person name="Tettelin H."/>
            <person name="Glass J.I."/>
            <person name="Rusch D."/>
            <person name="Podicherti R."/>
            <person name="Tsui H.-C.T."/>
            <person name="Winkler M.E."/>
        </authorList>
    </citation>
    <scope>NUCLEOTIDE SEQUENCE</scope>
</reference>
<feature type="transmembrane region" description="Helical" evidence="7">
    <location>
        <begin position="486"/>
        <end position="509"/>
    </location>
</feature>
<feature type="transmembrane region" description="Helical" evidence="7">
    <location>
        <begin position="254"/>
        <end position="276"/>
    </location>
</feature>
<dbReference type="GO" id="GO:0008961">
    <property type="term" value="F:phosphatidylglycerol-prolipoprotein diacylglyceryl transferase activity"/>
    <property type="evidence" value="ECO:0007669"/>
    <property type="project" value="InterPro"/>
</dbReference>
<feature type="transmembrane region" description="Helical" evidence="7">
    <location>
        <begin position="579"/>
        <end position="602"/>
    </location>
</feature>
<evidence type="ECO:0000256" key="3">
    <source>
        <dbReference type="ARBA" id="ARBA00022679"/>
    </source>
</evidence>
<keyword evidence="6 7" id="KW-0472">Membrane</keyword>
<dbReference type="GO" id="GO:0005886">
    <property type="term" value="C:plasma membrane"/>
    <property type="evidence" value="ECO:0007669"/>
    <property type="project" value="InterPro"/>
</dbReference>
<feature type="transmembrane region" description="Helical" evidence="7">
    <location>
        <begin position="110"/>
        <end position="128"/>
    </location>
</feature>
<keyword evidence="2" id="KW-1003">Cell membrane</keyword>
<evidence type="ECO:0000256" key="7">
    <source>
        <dbReference type="SAM" id="Phobius"/>
    </source>
</evidence>
<feature type="transmembrane region" description="Helical" evidence="7">
    <location>
        <begin position="84"/>
        <end position="104"/>
    </location>
</feature>
<evidence type="ECO:0000313" key="9">
    <source>
        <dbReference type="EMBL" id="SVA52445.1"/>
    </source>
</evidence>
<evidence type="ECO:0000256" key="5">
    <source>
        <dbReference type="ARBA" id="ARBA00022989"/>
    </source>
</evidence>
<proteinExistence type="predicted"/>
<feature type="transmembrane region" description="Helical" evidence="7">
    <location>
        <begin position="281"/>
        <end position="299"/>
    </location>
</feature>
<feature type="transmembrane region" description="Helical" evidence="7">
    <location>
        <begin position="373"/>
        <end position="392"/>
    </location>
</feature>
<dbReference type="AlphaFoldDB" id="A0A381WIV2"/>
<dbReference type="PANTHER" id="PTHR30589">
    <property type="entry name" value="PROLIPOPROTEIN DIACYLGLYCERYL TRANSFERASE"/>
    <property type="match status" value="1"/>
</dbReference>
<dbReference type="InterPro" id="IPR007318">
    <property type="entry name" value="Phopholipid_MeTrfase"/>
</dbReference>
<protein>
    <recommendedName>
        <fullName evidence="8">Inositolphosphotransferase Aur1/Ipt1 domain-containing protein</fullName>
    </recommendedName>
</protein>
<feature type="domain" description="Inositolphosphotransferase Aur1/Ipt1" evidence="8">
    <location>
        <begin position="251"/>
        <end position="315"/>
    </location>
</feature>
<organism evidence="9">
    <name type="scientific">marine metagenome</name>
    <dbReference type="NCBI Taxonomy" id="408172"/>
    <lineage>
        <taxon>unclassified sequences</taxon>
        <taxon>metagenomes</taxon>
        <taxon>ecological metagenomes</taxon>
    </lineage>
</organism>
<feature type="transmembrane region" description="Helical" evidence="7">
    <location>
        <begin position="346"/>
        <end position="367"/>
    </location>
</feature>
<gene>
    <name evidence="9" type="ORF">METZ01_LOCUS105299</name>
</gene>
<evidence type="ECO:0000256" key="2">
    <source>
        <dbReference type="ARBA" id="ARBA00022475"/>
    </source>
</evidence>
<dbReference type="InterPro" id="IPR001640">
    <property type="entry name" value="Lgt"/>
</dbReference>
<dbReference type="Pfam" id="PF14378">
    <property type="entry name" value="PAP2_3"/>
    <property type="match status" value="1"/>
</dbReference>
<keyword evidence="4 7" id="KW-0812">Transmembrane</keyword>
<feature type="transmembrane region" description="Helical" evidence="7">
    <location>
        <begin position="199"/>
        <end position="221"/>
    </location>
</feature>
<evidence type="ECO:0000256" key="6">
    <source>
        <dbReference type="ARBA" id="ARBA00023136"/>
    </source>
</evidence>
<feature type="transmembrane region" description="Helical" evidence="7">
    <location>
        <begin position="162"/>
        <end position="179"/>
    </location>
</feature>
<name>A0A381WIV2_9ZZZZ</name>
<dbReference type="GO" id="GO:0012505">
    <property type="term" value="C:endomembrane system"/>
    <property type="evidence" value="ECO:0007669"/>
    <property type="project" value="UniProtKB-SubCell"/>
</dbReference>
<dbReference type="InterPro" id="IPR026841">
    <property type="entry name" value="Aur1/Ipt1"/>
</dbReference>
<dbReference type="GO" id="GO:0042158">
    <property type="term" value="P:lipoprotein biosynthetic process"/>
    <property type="evidence" value="ECO:0007669"/>
    <property type="project" value="InterPro"/>
</dbReference>
<accession>A0A381WIV2</accession>
<dbReference type="Pfam" id="PF04191">
    <property type="entry name" value="PEMT"/>
    <property type="match status" value="1"/>
</dbReference>
<evidence type="ECO:0000256" key="1">
    <source>
        <dbReference type="ARBA" id="ARBA00004127"/>
    </source>
</evidence>
<keyword evidence="5 7" id="KW-1133">Transmembrane helix</keyword>
<evidence type="ECO:0000256" key="4">
    <source>
        <dbReference type="ARBA" id="ARBA00022692"/>
    </source>
</evidence>
<dbReference type="Gene3D" id="1.20.120.1630">
    <property type="match status" value="1"/>
</dbReference>
<dbReference type="EMBL" id="UINC01011949">
    <property type="protein sequence ID" value="SVA52445.1"/>
    <property type="molecule type" value="Genomic_DNA"/>
</dbReference>
<feature type="transmembrane region" description="Helical" evidence="7">
    <location>
        <begin position="39"/>
        <end position="63"/>
    </location>
</feature>
<feature type="transmembrane region" description="Helical" evidence="7">
    <location>
        <begin position="515"/>
        <end position="532"/>
    </location>
</feature>